<evidence type="ECO:0000256" key="1">
    <source>
        <dbReference type="SAM" id="MobiDB-lite"/>
    </source>
</evidence>
<feature type="chain" id="PRO_5011490498" evidence="2">
    <location>
        <begin position="24"/>
        <end position="106"/>
    </location>
</feature>
<organism evidence="3 4">
    <name type="scientific">Hymenobacter psychrophilus</name>
    <dbReference type="NCBI Taxonomy" id="651662"/>
    <lineage>
        <taxon>Bacteria</taxon>
        <taxon>Pseudomonadati</taxon>
        <taxon>Bacteroidota</taxon>
        <taxon>Cytophagia</taxon>
        <taxon>Cytophagales</taxon>
        <taxon>Hymenobacteraceae</taxon>
        <taxon>Hymenobacter</taxon>
    </lineage>
</organism>
<protein>
    <submittedName>
        <fullName evidence="3">Uncharacterized protein</fullName>
    </submittedName>
</protein>
<gene>
    <name evidence="3" type="ORF">SAMN04488069_106251</name>
</gene>
<name>A0A1H3I3H9_9BACT</name>
<evidence type="ECO:0000313" key="3">
    <source>
        <dbReference type="EMBL" id="SDY21719.1"/>
    </source>
</evidence>
<accession>A0A1H3I3H9</accession>
<evidence type="ECO:0000256" key="2">
    <source>
        <dbReference type="SAM" id="SignalP"/>
    </source>
</evidence>
<feature type="compositionally biased region" description="Basic residues" evidence="1">
    <location>
        <begin position="82"/>
        <end position="91"/>
    </location>
</feature>
<proteinExistence type="predicted"/>
<dbReference type="EMBL" id="FNOV01000006">
    <property type="protein sequence ID" value="SDY21719.1"/>
    <property type="molecule type" value="Genomic_DNA"/>
</dbReference>
<sequence length="106" mass="11750">MFKMLLFLLLAFAMMLEPAPARATTSAPAVAAGTALLAPTATLGGFFRRAPRKGRPNYMTYKGGARKKMKKLGPVRRWKLRRKAQAKRRTHVPNVKAGAPTRVMKK</sequence>
<keyword evidence="2" id="KW-0732">Signal</keyword>
<dbReference type="Proteomes" id="UP000199249">
    <property type="component" value="Unassembled WGS sequence"/>
</dbReference>
<evidence type="ECO:0000313" key="4">
    <source>
        <dbReference type="Proteomes" id="UP000199249"/>
    </source>
</evidence>
<feature type="signal peptide" evidence="2">
    <location>
        <begin position="1"/>
        <end position="23"/>
    </location>
</feature>
<dbReference type="STRING" id="651662.SAMN04488069_106251"/>
<feature type="region of interest" description="Disordered" evidence="1">
    <location>
        <begin position="82"/>
        <end position="106"/>
    </location>
</feature>
<reference evidence="4" key="1">
    <citation type="submission" date="2016-10" db="EMBL/GenBank/DDBJ databases">
        <authorList>
            <person name="Varghese N."/>
            <person name="Submissions S."/>
        </authorList>
    </citation>
    <scope>NUCLEOTIDE SEQUENCE [LARGE SCALE GENOMIC DNA]</scope>
    <source>
        <strain evidence="4">CGMCC 1.8975</strain>
    </source>
</reference>
<keyword evidence="4" id="KW-1185">Reference proteome</keyword>
<dbReference type="AlphaFoldDB" id="A0A1H3I3H9"/>